<sequence>MKNFFVAVLLISGLFAAGIAALLWDYFYYPLIDYKAKNTAIAHLKASFKEDFVIDAVTYSKPFGDDKGSYDITAHPTKKQEIKLRMTVSQDFKMNQESFKETMWRYDTNLEYVPLIGALSPGFSSYAVNAHIPEELINKYLVETPYSDIRKLHENVTEEYLFMGAMADPDFTEQRALEYGYRAVEFMKTRHLKNALIEIDFYPRSLVERLGENDRKIGVFDFRHKFGGDALQFRIEFDTRRAKKALNEFNSPEDLKPFLTYYRH</sequence>
<evidence type="ECO:0000313" key="2">
    <source>
        <dbReference type="Proteomes" id="UP000658690"/>
    </source>
</evidence>
<gene>
    <name evidence="1" type="ORF">GC102_25210</name>
</gene>
<dbReference type="Proteomes" id="UP000658690">
    <property type="component" value="Unassembled WGS sequence"/>
</dbReference>
<reference evidence="1 2" key="1">
    <citation type="submission" date="2019-10" db="EMBL/GenBank/DDBJ databases">
        <title>Description of Paenibacillus choica sp. nov.</title>
        <authorList>
            <person name="Carlier A."/>
            <person name="Qi S."/>
        </authorList>
    </citation>
    <scope>NUCLEOTIDE SEQUENCE [LARGE SCALE GENOMIC DNA]</scope>
    <source>
        <strain evidence="1 2">LMG 31460</strain>
    </source>
</reference>
<accession>A0ABX1Z6U6</accession>
<organism evidence="1 2">
    <name type="scientific">Paenibacillus germinis</name>
    <dbReference type="NCBI Taxonomy" id="2654979"/>
    <lineage>
        <taxon>Bacteria</taxon>
        <taxon>Bacillati</taxon>
        <taxon>Bacillota</taxon>
        <taxon>Bacilli</taxon>
        <taxon>Bacillales</taxon>
        <taxon>Paenibacillaceae</taxon>
        <taxon>Paenibacillus</taxon>
    </lineage>
</organism>
<dbReference type="EMBL" id="WHOC01000137">
    <property type="protein sequence ID" value="NOU89021.1"/>
    <property type="molecule type" value="Genomic_DNA"/>
</dbReference>
<dbReference type="RefSeq" id="WP_171691984.1">
    <property type="nucleotide sequence ID" value="NZ_WHOC01000137.1"/>
</dbReference>
<comment type="caution">
    <text evidence="1">The sequence shown here is derived from an EMBL/GenBank/DDBJ whole genome shotgun (WGS) entry which is preliminary data.</text>
</comment>
<proteinExistence type="predicted"/>
<name>A0ABX1Z6U6_9BACL</name>
<keyword evidence="2" id="KW-1185">Reference proteome</keyword>
<protein>
    <submittedName>
        <fullName evidence="1">Uncharacterized protein</fullName>
    </submittedName>
</protein>
<evidence type="ECO:0000313" key="1">
    <source>
        <dbReference type="EMBL" id="NOU89021.1"/>
    </source>
</evidence>